<protein>
    <submittedName>
        <fullName evidence="2">Uncharacterized protein</fullName>
    </submittedName>
</protein>
<sequence>MTAILWLALVASVSADIYSCGGFVKSSVPIDYSKIQ</sequence>
<reference evidence="2 3" key="1">
    <citation type="submission" date="2015-09" db="EMBL/GenBank/DDBJ databases">
        <title>Draft genome of the parasitic nematode Teladorsagia circumcincta isolate WARC Sus (inbred).</title>
        <authorList>
            <person name="Mitreva M."/>
        </authorList>
    </citation>
    <scope>NUCLEOTIDE SEQUENCE [LARGE SCALE GENOMIC DNA]</scope>
    <source>
        <strain evidence="2 3">S</strain>
    </source>
</reference>
<dbReference type="EMBL" id="KZ385932">
    <property type="protein sequence ID" value="PIO55458.1"/>
    <property type="molecule type" value="Genomic_DNA"/>
</dbReference>
<dbReference type="AlphaFoldDB" id="A0A2G9TC44"/>
<feature type="signal peptide" evidence="1">
    <location>
        <begin position="1"/>
        <end position="15"/>
    </location>
</feature>
<evidence type="ECO:0000313" key="2">
    <source>
        <dbReference type="EMBL" id="PIO55458.1"/>
    </source>
</evidence>
<proteinExistence type="predicted"/>
<name>A0A2G9TC44_TELCI</name>
<feature type="non-terminal residue" evidence="2">
    <location>
        <position position="36"/>
    </location>
</feature>
<dbReference type="OrthoDB" id="10263633at2759"/>
<accession>A0A2G9TC44</accession>
<dbReference type="Proteomes" id="UP000230423">
    <property type="component" value="Unassembled WGS sequence"/>
</dbReference>
<keyword evidence="1" id="KW-0732">Signal</keyword>
<keyword evidence="3" id="KW-1185">Reference proteome</keyword>
<organism evidence="2 3">
    <name type="scientific">Teladorsagia circumcincta</name>
    <name type="common">Brown stomach worm</name>
    <name type="synonym">Ostertagia circumcincta</name>
    <dbReference type="NCBI Taxonomy" id="45464"/>
    <lineage>
        <taxon>Eukaryota</taxon>
        <taxon>Metazoa</taxon>
        <taxon>Ecdysozoa</taxon>
        <taxon>Nematoda</taxon>
        <taxon>Chromadorea</taxon>
        <taxon>Rhabditida</taxon>
        <taxon>Rhabditina</taxon>
        <taxon>Rhabditomorpha</taxon>
        <taxon>Strongyloidea</taxon>
        <taxon>Trichostrongylidae</taxon>
        <taxon>Teladorsagia</taxon>
    </lineage>
</organism>
<evidence type="ECO:0000256" key="1">
    <source>
        <dbReference type="SAM" id="SignalP"/>
    </source>
</evidence>
<feature type="chain" id="PRO_5013876857" evidence="1">
    <location>
        <begin position="16"/>
        <end position="36"/>
    </location>
</feature>
<gene>
    <name evidence="2" type="ORF">TELCIR_23155</name>
</gene>
<evidence type="ECO:0000313" key="3">
    <source>
        <dbReference type="Proteomes" id="UP000230423"/>
    </source>
</evidence>